<keyword evidence="4" id="KW-0863">Zinc-finger</keyword>
<dbReference type="EMBL" id="JAJVDC020000134">
    <property type="protein sequence ID" value="KAL1622566.1"/>
    <property type="molecule type" value="Genomic_DNA"/>
</dbReference>
<evidence type="ECO:0008006" key="9">
    <source>
        <dbReference type="Google" id="ProtNLM"/>
    </source>
</evidence>
<sequence>MAAIIYDLNTMHSMLRSSKTPTEVFFDEELARSVFTASNLEQFAWAYFRRLYPAQPIIHVPTFKLGRASSRLLLVIFLSGSFFSAPSDDALSAARFGDIAEEYIFAHPIFRTGAAGDGQEDFEVLAAALMMQLAQWAFFLDSHLNVVFNNPPRIHVSEMTGTLPCSKALFDAETAAEFARQAGAEPTSRRPASLAEFAQRLSQDRWHGAGNLAFQGITVVHLLMAAHAVHKSCYALRRRQVCGRPLDRVAVMADRWKALWDRVEGEERGENDQYIAFPGHADEVWCITKAVVRVLKQKETADGYALGVETDSEEDLNRFIRVHTRA</sequence>
<comment type="subcellular location">
    <subcellularLocation>
        <location evidence="1">Nucleus</location>
    </subcellularLocation>
</comment>
<keyword evidence="6" id="KW-0539">Nucleus</keyword>
<accession>A0ABR3SJA0</accession>
<organism evidence="7 8">
    <name type="scientific">Neofusicoccum ribis</name>
    <dbReference type="NCBI Taxonomy" id="45134"/>
    <lineage>
        <taxon>Eukaryota</taxon>
        <taxon>Fungi</taxon>
        <taxon>Dikarya</taxon>
        <taxon>Ascomycota</taxon>
        <taxon>Pezizomycotina</taxon>
        <taxon>Dothideomycetes</taxon>
        <taxon>Dothideomycetes incertae sedis</taxon>
        <taxon>Botryosphaeriales</taxon>
        <taxon>Botryosphaeriaceae</taxon>
        <taxon>Neofusicoccum</taxon>
    </lineage>
</organism>
<evidence type="ECO:0000313" key="8">
    <source>
        <dbReference type="Proteomes" id="UP001521116"/>
    </source>
</evidence>
<dbReference type="PANTHER" id="PTHR40626">
    <property type="entry name" value="MIP31509P"/>
    <property type="match status" value="1"/>
</dbReference>
<evidence type="ECO:0000256" key="5">
    <source>
        <dbReference type="ARBA" id="ARBA00022833"/>
    </source>
</evidence>
<dbReference type="PANTHER" id="PTHR40626:SF11">
    <property type="entry name" value="ZINC FINGER PROTEIN YPR022C"/>
    <property type="match status" value="1"/>
</dbReference>
<keyword evidence="5" id="KW-0862">Zinc</keyword>
<name>A0ABR3SJA0_9PEZI</name>
<keyword evidence="2" id="KW-0479">Metal-binding</keyword>
<keyword evidence="3" id="KW-0677">Repeat</keyword>
<keyword evidence="8" id="KW-1185">Reference proteome</keyword>
<evidence type="ECO:0000256" key="4">
    <source>
        <dbReference type="ARBA" id="ARBA00022771"/>
    </source>
</evidence>
<evidence type="ECO:0000256" key="2">
    <source>
        <dbReference type="ARBA" id="ARBA00022723"/>
    </source>
</evidence>
<reference evidence="7 8" key="1">
    <citation type="submission" date="2024-02" db="EMBL/GenBank/DDBJ databases">
        <title>De novo assembly and annotation of 12 fungi associated with fruit tree decline syndrome in Ontario, Canada.</title>
        <authorList>
            <person name="Sulman M."/>
            <person name="Ellouze W."/>
            <person name="Ilyukhin E."/>
        </authorList>
    </citation>
    <scope>NUCLEOTIDE SEQUENCE [LARGE SCALE GENOMIC DNA]</scope>
    <source>
        <strain evidence="7 8">M1-105</strain>
    </source>
</reference>
<dbReference type="Proteomes" id="UP001521116">
    <property type="component" value="Unassembled WGS sequence"/>
</dbReference>
<comment type="caution">
    <text evidence="7">The sequence shown here is derived from an EMBL/GenBank/DDBJ whole genome shotgun (WGS) entry which is preliminary data.</text>
</comment>
<protein>
    <recommendedName>
        <fullName evidence="9">Transcription factor domain-containing protein</fullName>
    </recommendedName>
</protein>
<evidence type="ECO:0000313" key="7">
    <source>
        <dbReference type="EMBL" id="KAL1622566.1"/>
    </source>
</evidence>
<evidence type="ECO:0000256" key="1">
    <source>
        <dbReference type="ARBA" id="ARBA00004123"/>
    </source>
</evidence>
<gene>
    <name evidence="7" type="ORF">SLS56_008744</name>
</gene>
<evidence type="ECO:0000256" key="3">
    <source>
        <dbReference type="ARBA" id="ARBA00022737"/>
    </source>
</evidence>
<dbReference type="InterPro" id="IPR051059">
    <property type="entry name" value="VerF-like"/>
</dbReference>
<proteinExistence type="predicted"/>
<evidence type="ECO:0000256" key="6">
    <source>
        <dbReference type="ARBA" id="ARBA00023242"/>
    </source>
</evidence>